<dbReference type="EMBL" id="JAPDRP010000014">
    <property type="protein sequence ID" value="KAJ9641859.1"/>
    <property type="molecule type" value="Genomic_DNA"/>
</dbReference>
<evidence type="ECO:0000313" key="1">
    <source>
        <dbReference type="EMBL" id="KAJ9641859.1"/>
    </source>
</evidence>
<comment type="caution">
    <text evidence="1">The sequence shown here is derived from an EMBL/GenBank/DDBJ whole genome shotgun (WGS) entry which is preliminary data.</text>
</comment>
<reference evidence="1" key="1">
    <citation type="submission" date="2022-10" db="EMBL/GenBank/DDBJ databases">
        <title>Culturing micro-colonial fungi from biological soil crusts in the Mojave desert and describing Neophaeococcomyces mojavensis, and introducing the new genera and species Taxawa tesnikishii.</title>
        <authorList>
            <person name="Kurbessoian T."/>
            <person name="Stajich J.E."/>
        </authorList>
    </citation>
    <scope>NUCLEOTIDE SEQUENCE</scope>
    <source>
        <strain evidence="1">JES_115</strain>
    </source>
</reference>
<sequence>MPPDPPHHERQQKTPAHTLDRVRNNQRRHRARRREYIASLEEKLQDTEGRLAEALTELAGLRAELESYRHGQRIDIITSDSTGVEVDQSAASTIDRAGLRVLEEGLPMHSPTVPAAAADELLPITDSTTSTVLDQEMSWFSEPPLSTTSGLPLASVYLLGSLDAPPTFDAPTSSLIQATPNESVPILQTSPERLPVTDPDAVPAQPPTSEECSYAMIEQQNFRGMDVHTIHQWLWIGFRKAKRAGEGCRVENGLLLALLDFIS</sequence>
<keyword evidence="2" id="KW-1185">Reference proteome</keyword>
<organism evidence="1 2">
    <name type="scientific">Coniosporium tulheliwenetii</name>
    <dbReference type="NCBI Taxonomy" id="3383036"/>
    <lineage>
        <taxon>Eukaryota</taxon>
        <taxon>Fungi</taxon>
        <taxon>Dikarya</taxon>
        <taxon>Ascomycota</taxon>
        <taxon>Pezizomycotina</taxon>
        <taxon>Dothideomycetes</taxon>
        <taxon>Dothideomycetes incertae sedis</taxon>
        <taxon>Coniosporium</taxon>
    </lineage>
</organism>
<evidence type="ECO:0000313" key="2">
    <source>
        <dbReference type="Proteomes" id="UP001172680"/>
    </source>
</evidence>
<gene>
    <name evidence="1" type="ORF">H2199_005072</name>
</gene>
<name>A0ACC2Z2J4_9PEZI</name>
<accession>A0ACC2Z2J4</accession>
<proteinExistence type="predicted"/>
<dbReference type="Proteomes" id="UP001172680">
    <property type="component" value="Unassembled WGS sequence"/>
</dbReference>
<protein>
    <submittedName>
        <fullName evidence="1">Uncharacterized protein</fullName>
    </submittedName>
</protein>